<proteinExistence type="predicted"/>
<evidence type="ECO:0000313" key="2">
    <source>
        <dbReference type="Proteomes" id="UP000062317"/>
    </source>
</evidence>
<dbReference type="Proteomes" id="UP000062317">
    <property type="component" value="Unassembled WGS sequence"/>
</dbReference>
<reference evidence="1 2" key="1">
    <citation type="submission" date="2015-11" db="EMBL/GenBank/DDBJ databases">
        <title>Expanding the genomic diversity of Burkholderia species for the development of highly accurate diagnostics.</title>
        <authorList>
            <person name="Sahl J."/>
            <person name="Keim P."/>
            <person name="Wagner D."/>
        </authorList>
    </citation>
    <scope>NUCLEOTIDE SEQUENCE [LARGE SCALE GENOMIC DNA]</scope>
    <source>
        <strain evidence="1 2">MSMB1301WGS</strain>
    </source>
</reference>
<protein>
    <submittedName>
        <fullName evidence="1">Uncharacterized protein</fullName>
    </submittedName>
</protein>
<dbReference type="AlphaFoldDB" id="A0A105VDI3"/>
<comment type="caution">
    <text evidence="1">The sequence shown here is derived from an EMBL/GenBank/DDBJ whole genome shotgun (WGS) entry which is preliminary data.</text>
</comment>
<name>A0A105VDI3_9BURK</name>
<keyword evidence="2" id="KW-1185">Reference proteome</keyword>
<sequence length="112" mass="13011">MFDDNVITLSPACNDAETGNLELHTVLKFPGMKMNDCGAFVQRMQRFVCDCLRRDRQPRRTPFTCLPVPFPTDLPAGRLKFRQKLRTMLLNRADQRAREVAMQLRMQPNQIT</sequence>
<dbReference type="EMBL" id="LPEQ01000083">
    <property type="protein sequence ID" value="KVV45837.1"/>
    <property type="molecule type" value="Genomic_DNA"/>
</dbReference>
<evidence type="ECO:0000313" key="1">
    <source>
        <dbReference type="EMBL" id="KVV45837.1"/>
    </source>
</evidence>
<gene>
    <name evidence="1" type="ORF">WT27_06955</name>
</gene>
<organism evidence="1 2">
    <name type="scientific">Burkholderia territorii</name>
    <dbReference type="NCBI Taxonomy" id="1503055"/>
    <lineage>
        <taxon>Bacteria</taxon>
        <taxon>Pseudomonadati</taxon>
        <taxon>Pseudomonadota</taxon>
        <taxon>Betaproteobacteria</taxon>
        <taxon>Burkholderiales</taxon>
        <taxon>Burkholderiaceae</taxon>
        <taxon>Burkholderia</taxon>
        <taxon>Burkholderia cepacia complex</taxon>
    </lineage>
</organism>
<accession>A0A105VDI3</accession>